<keyword evidence="5" id="KW-1185">Reference proteome</keyword>
<dbReference type="EMBL" id="JAERRB010000019">
    <property type="protein sequence ID" value="MBL0745767.1"/>
    <property type="molecule type" value="Genomic_DNA"/>
</dbReference>
<dbReference type="InterPro" id="IPR007392">
    <property type="entry name" value="GD_AH_second"/>
</dbReference>
<dbReference type="PANTHER" id="PTHR30536">
    <property type="entry name" value="ALTRONATE/GALACTARATE DEHYDRATASE"/>
    <property type="match status" value="1"/>
</dbReference>
<keyword evidence="2" id="KW-0456">Lyase</keyword>
<comment type="similarity">
    <text evidence="1">Belongs to the UxaA family.</text>
</comment>
<comment type="caution">
    <text evidence="4">The sequence shown here is derived from an EMBL/GenBank/DDBJ whole genome shotgun (WGS) entry which is preliminary data.</text>
</comment>
<dbReference type="InterPro" id="IPR013974">
    <property type="entry name" value="SAF"/>
</dbReference>
<dbReference type="InterPro" id="IPR044144">
    <property type="entry name" value="SAF_UxaA/GarD"/>
</dbReference>
<dbReference type="PANTHER" id="PTHR30536:SF5">
    <property type="entry name" value="ALTRONATE DEHYDRATASE"/>
    <property type="match status" value="1"/>
</dbReference>
<dbReference type="Pfam" id="PF04295">
    <property type="entry name" value="GD_AH_second"/>
    <property type="match status" value="1"/>
</dbReference>
<dbReference type="Gene3D" id="2.30.130.110">
    <property type="match status" value="1"/>
</dbReference>
<sequence length="545" mass="58654">MNRVLKIHPKDNVLVALTDLAKGEGIHFENNVFVLADAVQAKHKFYMQDMQAGDSVIMYGVLVGKVTQPVFRGSIMTTANLKHAAQQYGYRNVVPQWQAPDVSKYQTRKFLGYHRTDGSVGTANYWLFLPTVFCENRNLDVIKEALHNTLGYAVTPKYKNYADQLLQAYTAGDSLTSFNPDSLQATSSKGRYFENIDGIKFLNHHGGCGGTRQDANTLSRLLSAYANHPNVAGVTILSLGCQHLQTQTLLSDIKRGETFQKPILVFEQQQMQSEEQLIKIAIHQTFIGLTQANKIERTPASLSKLCVGVKCGGSDGFSGISANPAVGYTADLLVALGAKVLLAEFPELCGAEQDMIDRSVTQAVAEKFIRLMDTYSAEAQAVGSGFHMNPSPGNIKDGLITDAIKSAGAAKKAGTSPVVDVLDYTEPATKPGLSLVCTPGNDVEATTGKAASGATLILFTTGLGTPTGNAVCPTIKVASNTPLVTRMGDIIDIDCGPVISGEKTIVQMGEEILEYCINVASGEVIPKAVQLNQDDFIPWKRGVSL</sequence>
<reference evidence="4 5" key="1">
    <citation type="submission" date="2021-01" db="EMBL/GenBank/DDBJ databases">
        <title>Chryseolinea sp. Jin1 Genome sequencing and assembly.</title>
        <authorList>
            <person name="Kim I."/>
        </authorList>
    </citation>
    <scope>NUCLEOTIDE SEQUENCE [LARGE SCALE GENOMIC DNA]</scope>
    <source>
        <strain evidence="4 5">Jin1</strain>
    </source>
</reference>
<name>A0ABS1L2M7_9BACT</name>
<dbReference type="InterPro" id="IPR048332">
    <property type="entry name" value="GD_AH_C"/>
</dbReference>
<dbReference type="Pfam" id="PF20629">
    <property type="entry name" value="GD_AH_C"/>
    <property type="match status" value="1"/>
</dbReference>
<dbReference type="RefSeq" id="WP_202016391.1">
    <property type="nucleotide sequence ID" value="NZ_JAERRB010000019.1"/>
</dbReference>
<evidence type="ECO:0000259" key="3">
    <source>
        <dbReference type="SMART" id="SM00858"/>
    </source>
</evidence>
<gene>
    <name evidence="4" type="ORF">JI741_31325</name>
</gene>
<organism evidence="4 5">
    <name type="scientific">Chryseolinea lacunae</name>
    <dbReference type="NCBI Taxonomy" id="2801331"/>
    <lineage>
        <taxon>Bacteria</taxon>
        <taxon>Pseudomonadati</taxon>
        <taxon>Bacteroidota</taxon>
        <taxon>Cytophagia</taxon>
        <taxon>Cytophagales</taxon>
        <taxon>Fulvivirgaceae</taxon>
        <taxon>Chryseolinea</taxon>
    </lineage>
</organism>
<dbReference type="InterPro" id="IPR052172">
    <property type="entry name" value="UxaA_altronate/galactarate_dh"/>
</dbReference>
<dbReference type="SMART" id="SM00858">
    <property type="entry name" value="SAF"/>
    <property type="match status" value="1"/>
</dbReference>
<dbReference type="Proteomes" id="UP000613030">
    <property type="component" value="Unassembled WGS sequence"/>
</dbReference>
<dbReference type="CDD" id="cd11613">
    <property type="entry name" value="SAF_AH_GD"/>
    <property type="match status" value="1"/>
</dbReference>
<proteinExistence type="inferred from homology"/>
<accession>A0ABS1L2M7</accession>
<evidence type="ECO:0000313" key="4">
    <source>
        <dbReference type="EMBL" id="MBL0745767.1"/>
    </source>
</evidence>
<evidence type="ECO:0000313" key="5">
    <source>
        <dbReference type="Proteomes" id="UP000613030"/>
    </source>
</evidence>
<evidence type="ECO:0000256" key="1">
    <source>
        <dbReference type="ARBA" id="ARBA00010986"/>
    </source>
</evidence>
<feature type="domain" description="SAF" evidence="3">
    <location>
        <begin position="11"/>
        <end position="82"/>
    </location>
</feature>
<evidence type="ECO:0000256" key="2">
    <source>
        <dbReference type="ARBA" id="ARBA00023239"/>
    </source>
</evidence>
<protein>
    <submittedName>
        <fullName evidence="4">Altronate dehydratase</fullName>
    </submittedName>
</protein>